<dbReference type="Pfam" id="PF01554">
    <property type="entry name" value="MatE"/>
    <property type="match status" value="2"/>
</dbReference>
<proteinExistence type="inferred from homology"/>
<accession>A0A5Q2QA81</accession>
<evidence type="ECO:0000256" key="5">
    <source>
        <dbReference type="ARBA" id="ARBA00022989"/>
    </source>
</evidence>
<evidence type="ECO:0000256" key="2">
    <source>
        <dbReference type="ARBA" id="ARBA00010199"/>
    </source>
</evidence>
<dbReference type="KEGG" id="llp:GH975_00795"/>
<name>A0A5Q2QA81_9GAMM</name>
<dbReference type="GO" id="GO:0042910">
    <property type="term" value="F:xenobiotic transmembrane transporter activity"/>
    <property type="evidence" value="ECO:0007669"/>
    <property type="project" value="InterPro"/>
</dbReference>
<protein>
    <submittedName>
        <fullName evidence="8">MATE family efflux transporter</fullName>
    </submittedName>
</protein>
<dbReference type="InterPro" id="IPR044644">
    <property type="entry name" value="DinF-like"/>
</dbReference>
<feature type="transmembrane region" description="Helical" evidence="7">
    <location>
        <begin position="85"/>
        <end position="105"/>
    </location>
</feature>
<feature type="transmembrane region" description="Helical" evidence="7">
    <location>
        <begin position="388"/>
        <end position="405"/>
    </location>
</feature>
<evidence type="ECO:0000256" key="6">
    <source>
        <dbReference type="ARBA" id="ARBA00023136"/>
    </source>
</evidence>
<evidence type="ECO:0000256" key="7">
    <source>
        <dbReference type="SAM" id="Phobius"/>
    </source>
</evidence>
<comment type="subcellular location">
    <subcellularLocation>
        <location evidence="1">Membrane</location>
        <topology evidence="1">Multi-pass membrane protein</topology>
    </subcellularLocation>
</comment>
<dbReference type="InterPro" id="IPR050222">
    <property type="entry name" value="MATE_MdtK"/>
</dbReference>
<dbReference type="CDD" id="cd13136">
    <property type="entry name" value="MATE_DinF_like"/>
    <property type="match status" value="1"/>
</dbReference>
<feature type="transmembrane region" description="Helical" evidence="7">
    <location>
        <begin position="270"/>
        <end position="290"/>
    </location>
</feature>
<evidence type="ECO:0000256" key="3">
    <source>
        <dbReference type="ARBA" id="ARBA00022448"/>
    </source>
</evidence>
<keyword evidence="3" id="KW-0813">Transport</keyword>
<feature type="transmembrane region" description="Helical" evidence="7">
    <location>
        <begin position="302"/>
        <end position="323"/>
    </location>
</feature>
<dbReference type="GO" id="GO:0005886">
    <property type="term" value="C:plasma membrane"/>
    <property type="evidence" value="ECO:0007669"/>
    <property type="project" value="TreeGrafter"/>
</dbReference>
<evidence type="ECO:0000256" key="4">
    <source>
        <dbReference type="ARBA" id="ARBA00022692"/>
    </source>
</evidence>
<dbReference type="EMBL" id="CP045871">
    <property type="protein sequence ID" value="QGG79171.1"/>
    <property type="molecule type" value="Genomic_DNA"/>
</dbReference>
<dbReference type="OrthoDB" id="9789527at2"/>
<evidence type="ECO:0000313" key="8">
    <source>
        <dbReference type="EMBL" id="QGG79171.1"/>
    </source>
</evidence>
<feature type="transmembrane region" description="Helical" evidence="7">
    <location>
        <begin position="228"/>
        <end position="249"/>
    </location>
</feature>
<keyword evidence="5 7" id="KW-1133">Transmembrane helix</keyword>
<feature type="transmembrane region" description="Helical" evidence="7">
    <location>
        <begin position="126"/>
        <end position="149"/>
    </location>
</feature>
<feature type="transmembrane region" description="Helical" evidence="7">
    <location>
        <begin position="169"/>
        <end position="188"/>
    </location>
</feature>
<evidence type="ECO:0000256" key="1">
    <source>
        <dbReference type="ARBA" id="ARBA00004141"/>
    </source>
</evidence>
<organism evidence="8 9">
    <name type="scientific">Litorivicinus lipolyticus</name>
    <dbReference type="NCBI Taxonomy" id="418701"/>
    <lineage>
        <taxon>Bacteria</taxon>
        <taxon>Pseudomonadati</taxon>
        <taxon>Pseudomonadota</taxon>
        <taxon>Gammaproteobacteria</taxon>
        <taxon>Oceanospirillales</taxon>
        <taxon>Litorivicinaceae</taxon>
        <taxon>Litorivicinus</taxon>
    </lineage>
</organism>
<keyword evidence="9" id="KW-1185">Reference proteome</keyword>
<feature type="transmembrane region" description="Helical" evidence="7">
    <location>
        <begin position="344"/>
        <end position="368"/>
    </location>
</feature>
<keyword evidence="4 7" id="KW-0812">Transmembrane</keyword>
<dbReference type="Proteomes" id="UP000388235">
    <property type="component" value="Chromosome"/>
</dbReference>
<evidence type="ECO:0000313" key="9">
    <source>
        <dbReference type="Proteomes" id="UP000388235"/>
    </source>
</evidence>
<sequence>MFQSQILALLFSAGLFRPGNYCQTPAKVQPPKDLMIATTPNNSKAQALLAAWKLAWPLIVANASLPLMAAVDTAVAGRLDGPQPLAAIALGGAWVTLVFWAFGFLRIAMGGLAAQAFGRGDRHDSWNLLAQGLVIAVAIGAALSVAGWWLIDPVLARLALEPGLGQQTLAYTGVRWGGAILALAYYALHGWLMGQGNTRALAVVLVATNLINMALSAGLGLWAGQGVAGIALATVLSQLAGVAMAVWLVHRQLGSLWMGWPNWAGARQLFSANALVFVRALALLAVFTWFNTQSALLSAMDAAVNAILLTLLAVAAYSLDGFADAAEIQTGHAIGRRDPSALRLALWAGAVCSLTSAALASLLLWLGAPWWVGLLSNQAAISDQALAVFWWLAPLPLVAWISYFFDGVFIGANRFKPMAWIMLASTGLVYFPLWYATQGAGLAGLWIAFWGWQLARAGAMACFFKWRLWPSLG</sequence>
<comment type="similarity">
    <text evidence="2">Belongs to the multi antimicrobial extrusion (MATE) (TC 2.A.66.1) family.</text>
</comment>
<keyword evidence="6 7" id="KW-0472">Membrane</keyword>
<dbReference type="PANTHER" id="PTHR43298:SF2">
    <property type="entry name" value="FMN_FAD EXPORTER YEEO-RELATED"/>
    <property type="match status" value="1"/>
</dbReference>
<feature type="transmembrane region" description="Helical" evidence="7">
    <location>
        <begin position="200"/>
        <end position="222"/>
    </location>
</feature>
<dbReference type="InterPro" id="IPR002528">
    <property type="entry name" value="MATE_fam"/>
</dbReference>
<dbReference type="GO" id="GO:0015297">
    <property type="term" value="F:antiporter activity"/>
    <property type="evidence" value="ECO:0007669"/>
    <property type="project" value="InterPro"/>
</dbReference>
<reference evidence="8 9" key="1">
    <citation type="submission" date="2019-11" db="EMBL/GenBank/DDBJ databases">
        <authorList>
            <person name="Khan S.A."/>
            <person name="Jeon C.O."/>
            <person name="Chun B.H."/>
        </authorList>
    </citation>
    <scope>NUCLEOTIDE SEQUENCE [LARGE SCALE GENOMIC DNA]</scope>
    <source>
        <strain evidence="8 9">IMCC 1097</strain>
    </source>
</reference>
<dbReference type="NCBIfam" id="TIGR00797">
    <property type="entry name" value="matE"/>
    <property type="match status" value="1"/>
</dbReference>
<dbReference type="AlphaFoldDB" id="A0A5Q2QA81"/>
<gene>
    <name evidence="8" type="ORF">GH975_00795</name>
</gene>
<dbReference type="PANTHER" id="PTHR43298">
    <property type="entry name" value="MULTIDRUG RESISTANCE PROTEIN NORM-RELATED"/>
    <property type="match status" value="1"/>
</dbReference>